<organism evidence="1">
    <name type="scientific">Streptococcus infantis SK1302</name>
    <dbReference type="NCBI Taxonomy" id="871237"/>
    <lineage>
        <taxon>Bacteria</taxon>
        <taxon>Bacillati</taxon>
        <taxon>Bacillota</taxon>
        <taxon>Bacilli</taxon>
        <taxon>Lactobacillales</taxon>
        <taxon>Streptococcaceae</taxon>
        <taxon>Streptococcus</taxon>
    </lineage>
</organism>
<evidence type="ECO:0000313" key="1">
    <source>
        <dbReference type="EMBL" id="EFO54473.1"/>
    </source>
</evidence>
<sequence length="47" mass="5324">MLSWKVSAIPYFSWAAKVLCILKLNTPGTLFEKDSSSKKYTLLDQNS</sequence>
<proteinExistence type="predicted"/>
<comment type="caution">
    <text evidence="1">The sequence shown here is derived from an EMBL/GenBank/DDBJ whole genome shotgun (WGS) entry which is preliminary data.</text>
</comment>
<reference evidence="1" key="1">
    <citation type="submission" date="2010-09" db="EMBL/GenBank/DDBJ databases">
        <authorList>
            <person name="Daugherty S.C."/>
            <person name="Kilian M."/>
            <person name="Tettelin H."/>
        </authorList>
    </citation>
    <scope>NUCLEOTIDE SEQUENCE [LARGE SCALE GENOMIC DNA]</scope>
    <source>
        <strain evidence="1">SK1302</strain>
    </source>
</reference>
<accession>A0ABN0B5L3</accession>
<dbReference type="EMBL" id="AEDY01000041">
    <property type="protein sequence ID" value="EFO54473.1"/>
    <property type="molecule type" value="Genomic_DNA"/>
</dbReference>
<name>A0ABN0B5L3_9STRE</name>
<protein>
    <submittedName>
        <fullName evidence="1">Uncharacterized protein</fullName>
    </submittedName>
</protein>
<gene>
    <name evidence="1" type="ORF">SIN_0819</name>
</gene>